<dbReference type="Gene3D" id="1.10.10.10">
    <property type="entry name" value="Winged helix-like DNA-binding domain superfamily/Winged helix DNA-binding domain"/>
    <property type="match status" value="1"/>
</dbReference>
<name>A0A4T2C195_9MICO</name>
<dbReference type="SMART" id="SM00347">
    <property type="entry name" value="HTH_MARR"/>
    <property type="match status" value="1"/>
</dbReference>
<dbReference type="GO" id="GO:0003700">
    <property type="term" value="F:DNA-binding transcription factor activity"/>
    <property type="evidence" value="ECO:0007669"/>
    <property type="project" value="InterPro"/>
</dbReference>
<dbReference type="InterPro" id="IPR000835">
    <property type="entry name" value="HTH_MarR-typ"/>
</dbReference>
<evidence type="ECO:0000313" key="3">
    <source>
        <dbReference type="Proteomes" id="UP000306192"/>
    </source>
</evidence>
<dbReference type="InterPro" id="IPR039422">
    <property type="entry name" value="MarR/SlyA-like"/>
</dbReference>
<dbReference type="InterPro" id="IPR036388">
    <property type="entry name" value="WH-like_DNA-bd_sf"/>
</dbReference>
<dbReference type="AlphaFoldDB" id="A0A4T2C195"/>
<dbReference type="PANTHER" id="PTHR33164">
    <property type="entry name" value="TRANSCRIPTIONAL REGULATOR, MARR FAMILY"/>
    <property type="match status" value="1"/>
</dbReference>
<feature type="domain" description="HTH marR-type" evidence="1">
    <location>
        <begin position="15"/>
        <end position="146"/>
    </location>
</feature>
<keyword evidence="3" id="KW-1185">Reference proteome</keyword>
<dbReference type="InterPro" id="IPR036390">
    <property type="entry name" value="WH_DNA-bd_sf"/>
</dbReference>
<dbReference type="OrthoDB" id="3174724at2"/>
<proteinExistence type="predicted"/>
<comment type="caution">
    <text evidence="2">The sequence shown here is derived from an EMBL/GenBank/DDBJ whole genome shotgun (WGS) entry which is preliminary data.</text>
</comment>
<dbReference type="SUPFAM" id="SSF46785">
    <property type="entry name" value="Winged helix' DNA-binding domain"/>
    <property type="match status" value="1"/>
</dbReference>
<organism evidence="2 3">
    <name type="scientific">Subtercola vilae</name>
    <dbReference type="NCBI Taxonomy" id="2056433"/>
    <lineage>
        <taxon>Bacteria</taxon>
        <taxon>Bacillati</taxon>
        <taxon>Actinomycetota</taxon>
        <taxon>Actinomycetes</taxon>
        <taxon>Micrococcales</taxon>
        <taxon>Microbacteriaceae</taxon>
        <taxon>Subtercola</taxon>
    </lineage>
</organism>
<dbReference type="PROSITE" id="PS50995">
    <property type="entry name" value="HTH_MARR_2"/>
    <property type="match status" value="1"/>
</dbReference>
<gene>
    <name evidence="2" type="ORF">D4765_08530</name>
</gene>
<dbReference type="Proteomes" id="UP000306192">
    <property type="component" value="Unassembled WGS sequence"/>
</dbReference>
<dbReference type="PANTHER" id="PTHR33164:SF43">
    <property type="entry name" value="HTH-TYPE TRANSCRIPTIONAL REPRESSOR YETL"/>
    <property type="match status" value="1"/>
</dbReference>
<dbReference type="GO" id="GO:0006950">
    <property type="term" value="P:response to stress"/>
    <property type="evidence" value="ECO:0007669"/>
    <property type="project" value="TreeGrafter"/>
</dbReference>
<sequence>MPSEPSETTSGVGETPLVVDALVQLSFAVQLVLTRVASVHDLSVTQLRLLGILRDRTPSMAAIADVLELDRSSVSGLIDRAERRGLVVRRGSPTDARVTLVELTAAAHTLAAELVEEVSLGLDALLRPSSEADRAALVRLAATLFAAVGPGA</sequence>
<dbReference type="RefSeq" id="WP_136641865.1">
    <property type="nucleotide sequence ID" value="NZ_QYRT01000012.1"/>
</dbReference>
<evidence type="ECO:0000313" key="2">
    <source>
        <dbReference type="EMBL" id="TIH37439.1"/>
    </source>
</evidence>
<dbReference type="EMBL" id="QYRT01000012">
    <property type="protein sequence ID" value="TIH37439.1"/>
    <property type="molecule type" value="Genomic_DNA"/>
</dbReference>
<accession>A0A4T2C195</accession>
<evidence type="ECO:0000259" key="1">
    <source>
        <dbReference type="PROSITE" id="PS50995"/>
    </source>
</evidence>
<reference evidence="2 3" key="1">
    <citation type="journal article" date="2019" name="Microorganisms">
        <title>Systematic Affiliation and Genome Analysis of Subtercola vilae DB165(T) with Particular Emphasis on Cold Adaptation of an Isolate from a High-Altitude Cold Volcano Lake.</title>
        <authorList>
            <person name="Villalobos A.S."/>
            <person name="Wiese J."/>
            <person name="Imhoff J.F."/>
            <person name="Dorador C."/>
            <person name="Keller A."/>
            <person name="Hentschel U."/>
        </authorList>
    </citation>
    <scope>NUCLEOTIDE SEQUENCE [LARGE SCALE GENOMIC DNA]</scope>
    <source>
        <strain evidence="2 3">DB165</strain>
    </source>
</reference>
<protein>
    <submittedName>
        <fullName evidence="2">MarR family transcriptional regulator</fullName>
    </submittedName>
</protein>
<dbReference type="Pfam" id="PF12802">
    <property type="entry name" value="MarR_2"/>
    <property type="match status" value="1"/>
</dbReference>